<dbReference type="GO" id="GO:0034039">
    <property type="term" value="F:8-oxo-7,8-dihydroguanine DNA N-glycosylase activity"/>
    <property type="evidence" value="ECO:0007669"/>
    <property type="project" value="TreeGrafter"/>
</dbReference>
<evidence type="ECO:0000256" key="4">
    <source>
        <dbReference type="ARBA" id="ARBA00022801"/>
    </source>
</evidence>
<dbReference type="InterPro" id="IPR023170">
    <property type="entry name" value="HhH_base_excis_C"/>
</dbReference>
<evidence type="ECO:0000256" key="2">
    <source>
        <dbReference type="ARBA" id="ARBA00012720"/>
    </source>
</evidence>
<dbReference type="Gene3D" id="1.10.1670.10">
    <property type="entry name" value="Helix-hairpin-Helix base-excision DNA repair enzymes (C-terminal)"/>
    <property type="match status" value="1"/>
</dbReference>
<feature type="region of interest" description="Disordered" evidence="11">
    <location>
        <begin position="546"/>
        <end position="606"/>
    </location>
</feature>
<sequence length="1292" mass="146079">MAPAVNTDGDLTMEGQQIEELLATEVAEKIEGKEETTEKEEDAHDDGEKVANGEDPIANGQLEPTVKQIADWSKCPAKGTEKCWNPRCSRSAVVDSTYKSRKCCGNISGFSAKAGIIGSDCSTLSDWGIAGCLNDGLNLVLASYEGGGRRLTPHANVGVFISDTQLAEAPEALYPQSDCCAPILSELVLSDGCGLGYEVDEPPADESDPFMGCAGCDTWVHRKCEDPSLRIGVYDTEFLMVNYYCFDCRASMDCEIEWRYPRDLLLESQRDGEEGVLILKRPLLWCGARKNVSHPIIIVGFDFRHDRDDKRVVIAMAATRLQDEKLEWERLHFTASSTKQLLGWDEIMSRKHYSKPRGVWAMARSLFADPDVPVLEVLSEDAKSQYHNIREELEDWQKEYDHLVATVGCDGQISSDDEAQHKVKRRKVESSRGIGRPRKADKAIERPFKGSDSWAAARGRLGNCGPMRNFTAMLLEAPQTRATEGDDEEVETALKAPSVVWARIPVRGPSWTPAVLTHVLKGEAITAPYMVYFLEREQLPVAHLRPSQSASSVVGDASTVSESGAEGSVKETSSEPTVSAEEKSENMSVADEISVTSKQLTTRDEHGRPISEWLRELMARRLTSDERDRAPKFSWLERNAIQPWNCPRKQDYERIIHRAPPHKKRSLSDAVLFGDAFHSGEFDDREGKGLPSHIFKEYLRQQKHQAHIEAQNKSMVLSERFYVESFTKKYLELSLLELQCRCLGRARQFVKAVEDEHYGGWHLIAAQDWPTDDQIRQGLEEDVILVYAGSVLTREEAMQMEASSENVHTDDNRYVAEIPNSNFVWDLFSTMKMIETKDNYFVNGAQYADPTSKMWSIGPTVNHERVDYCKLEPRHCEVRLSRSSSGHSSDEGQLLRGFWLQRKRGEIITEGEPLFWSYDGGAGKFDRDFNLIGAPPPQGWISTEEIKNKRRRRFSKWVPLAPENQLNLRLTLFSGQVFVWKALDGGQEGELYCGVIGSTAFRLRTNAELAMIEYSCWPPKQREKAGVQLRQFFQLETDIDALYKDWEGRDEVFRAVVHNKNLRGLRVVHQDPFECLVSFITSQNNNVKRISLLLNALRQRYGTHLATATGADHEGGEETLELYQFPSLQQLHAATEDDFRNMGFGYRARYLRSLITTLQDEGQLEKLRALDAFKQETECREFLTSFMGVGRKVADCVALFSMRGRQIIPCDVHVIRLAYRHYMGSKKPPTTVTEAVHEEINNTLRSILGEFAGWAHSILFTAELMANPRAEANKAPKEAVPQKKGAKRRRRQ</sequence>
<keyword evidence="6" id="KW-0456">Lyase</keyword>
<dbReference type="PANTHER" id="PTHR10242">
    <property type="entry name" value="8-OXOGUANINE DNA GLYCOSYLASE"/>
    <property type="match status" value="1"/>
</dbReference>
<evidence type="ECO:0000256" key="8">
    <source>
        <dbReference type="ARBA" id="ARBA00023295"/>
    </source>
</evidence>
<dbReference type="GO" id="GO:0005634">
    <property type="term" value="C:nucleus"/>
    <property type="evidence" value="ECO:0007669"/>
    <property type="project" value="TreeGrafter"/>
</dbReference>
<feature type="region of interest" description="Disordered" evidence="11">
    <location>
        <begin position="416"/>
        <end position="439"/>
    </location>
</feature>
<evidence type="ECO:0000256" key="11">
    <source>
        <dbReference type="SAM" id="MobiDB-lite"/>
    </source>
</evidence>
<feature type="compositionally biased region" description="Basic and acidic residues" evidence="11">
    <location>
        <begin position="1271"/>
        <end position="1281"/>
    </location>
</feature>
<evidence type="ECO:0000256" key="7">
    <source>
        <dbReference type="ARBA" id="ARBA00023268"/>
    </source>
</evidence>
<dbReference type="InterPro" id="IPR011257">
    <property type="entry name" value="DNA_glycosylase"/>
</dbReference>
<dbReference type="Gene3D" id="3.30.40.10">
    <property type="entry name" value="Zinc/RING finger domain, C3HC4 (zinc finger)"/>
    <property type="match status" value="1"/>
</dbReference>
<dbReference type="SUPFAM" id="SSF48150">
    <property type="entry name" value="DNA-glycosylase"/>
    <property type="match status" value="1"/>
</dbReference>
<feature type="compositionally biased region" description="Polar residues" evidence="11">
    <location>
        <begin position="546"/>
        <end position="562"/>
    </location>
</feature>
<dbReference type="CDD" id="cd15489">
    <property type="entry name" value="PHD_SF"/>
    <property type="match status" value="1"/>
</dbReference>
<dbReference type="GO" id="GO:0006289">
    <property type="term" value="P:nucleotide-excision repair"/>
    <property type="evidence" value="ECO:0007669"/>
    <property type="project" value="InterPro"/>
</dbReference>
<feature type="coiled-coil region" evidence="10">
    <location>
        <begin position="379"/>
        <end position="406"/>
    </location>
</feature>
<dbReference type="SUPFAM" id="SSF55945">
    <property type="entry name" value="TATA-box binding protein-like"/>
    <property type="match status" value="1"/>
</dbReference>
<dbReference type="EMBL" id="JABANM010006039">
    <property type="protein sequence ID" value="KAF4746559.1"/>
    <property type="molecule type" value="Genomic_DNA"/>
</dbReference>
<comment type="similarity">
    <text evidence="1">Belongs to the type-1 OGG1 family.</text>
</comment>
<dbReference type="GO" id="GO:0003684">
    <property type="term" value="F:damaged DNA binding"/>
    <property type="evidence" value="ECO:0007669"/>
    <property type="project" value="InterPro"/>
</dbReference>
<feature type="domain" description="HhH-GPD" evidence="12">
    <location>
        <begin position="1081"/>
        <end position="1263"/>
    </location>
</feature>
<keyword evidence="5" id="KW-0234">DNA repair</keyword>
<dbReference type="GO" id="GO:0140078">
    <property type="term" value="F:class I DNA-(apurinic or apyrimidinic site) endonuclease activity"/>
    <property type="evidence" value="ECO:0007669"/>
    <property type="project" value="UniProtKB-EC"/>
</dbReference>
<dbReference type="Gene3D" id="3.30.310.40">
    <property type="match status" value="1"/>
</dbReference>
<evidence type="ECO:0000256" key="1">
    <source>
        <dbReference type="ARBA" id="ARBA00010679"/>
    </source>
</evidence>
<feature type="region of interest" description="Disordered" evidence="11">
    <location>
        <begin position="1271"/>
        <end position="1292"/>
    </location>
</feature>
<dbReference type="InterPro" id="IPR012904">
    <property type="entry name" value="OGG_N"/>
</dbReference>
<dbReference type="Pfam" id="PF07934">
    <property type="entry name" value="OGG_N"/>
    <property type="match status" value="1"/>
</dbReference>
<keyword evidence="10" id="KW-0175">Coiled coil</keyword>
<dbReference type="InterPro" id="IPR003265">
    <property type="entry name" value="HhH-GPD_domain"/>
</dbReference>
<keyword evidence="7" id="KW-0511">Multifunctional enzyme</keyword>
<reference evidence="13 14" key="1">
    <citation type="submission" date="2020-04" db="EMBL/GenBank/DDBJ databases">
        <title>Perkinsus olseni comparative genomics.</title>
        <authorList>
            <person name="Bogema D.R."/>
        </authorList>
    </citation>
    <scope>NUCLEOTIDE SEQUENCE [LARGE SCALE GENOMIC DNA]</scope>
    <source>
        <strain evidence="13">ATCC PRA-205</strain>
    </source>
</reference>
<comment type="catalytic activity">
    <reaction evidence="9">
        <text>2'-deoxyribonucleotide-(2'-deoxyribose 5'-phosphate)-2'-deoxyribonucleotide-DNA = a 3'-end 2'-deoxyribonucleotide-(2,3-dehydro-2,3-deoxyribose 5'-phosphate)-DNA + a 5'-end 5'-phospho-2'-deoxyribonucleoside-DNA + H(+)</text>
        <dbReference type="Rhea" id="RHEA:66592"/>
        <dbReference type="Rhea" id="RHEA-COMP:13180"/>
        <dbReference type="Rhea" id="RHEA-COMP:16897"/>
        <dbReference type="Rhea" id="RHEA-COMP:17067"/>
        <dbReference type="ChEBI" id="CHEBI:15378"/>
        <dbReference type="ChEBI" id="CHEBI:136412"/>
        <dbReference type="ChEBI" id="CHEBI:157695"/>
        <dbReference type="ChEBI" id="CHEBI:167181"/>
        <dbReference type="EC" id="4.2.99.18"/>
    </reaction>
</comment>
<dbReference type="GO" id="GO:0006285">
    <property type="term" value="P:base-excision repair, AP site formation"/>
    <property type="evidence" value="ECO:0007669"/>
    <property type="project" value="TreeGrafter"/>
</dbReference>
<accession>A0A7J6TML8</accession>
<dbReference type="InterPro" id="IPR011011">
    <property type="entry name" value="Znf_FYVE_PHD"/>
</dbReference>
<evidence type="ECO:0000256" key="3">
    <source>
        <dbReference type="ARBA" id="ARBA00022763"/>
    </source>
</evidence>
<evidence type="ECO:0000313" key="14">
    <source>
        <dbReference type="Proteomes" id="UP000574390"/>
    </source>
</evidence>
<keyword evidence="3" id="KW-0227">DNA damage</keyword>
<evidence type="ECO:0000259" key="12">
    <source>
        <dbReference type="SMART" id="SM00478"/>
    </source>
</evidence>
<dbReference type="Proteomes" id="UP000574390">
    <property type="component" value="Unassembled WGS sequence"/>
</dbReference>
<evidence type="ECO:0000256" key="5">
    <source>
        <dbReference type="ARBA" id="ARBA00023204"/>
    </source>
</evidence>
<evidence type="ECO:0000313" key="13">
    <source>
        <dbReference type="EMBL" id="KAF4746559.1"/>
    </source>
</evidence>
<dbReference type="EC" id="4.2.99.18" evidence="2"/>
<evidence type="ECO:0000256" key="6">
    <source>
        <dbReference type="ARBA" id="ARBA00023239"/>
    </source>
</evidence>
<protein>
    <recommendedName>
        <fullName evidence="2">DNA-(apurinic or apyrimidinic site) lyase</fullName>
        <ecNumber evidence="2">4.2.99.18</ecNumber>
    </recommendedName>
</protein>
<keyword evidence="4" id="KW-0378">Hydrolase</keyword>
<dbReference type="PANTHER" id="PTHR10242:SF2">
    <property type="entry name" value="N-GLYCOSYLASE_DNA LYASE"/>
    <property type="match status" value="1"/>
</dbReference>
<dbReference type="Gene3D" id="1.10.340.30">
    <property type="entry name" value="Hypothetical protein, domain 2"/>
    <property type="match status" value="1"/>
</dbReference>
<dbReference type="InterPro" id="IPR013083">
    <property type="entry name" value="Znf_RING/FYVE/PHD"/>
</dbReference>
<feature type="region of interest" description="Disordered" evidence="11">
    <location>
        <begin position="29"/>
        <end position="59"/>
    </location>
</feature>
<organism evidence="13 14">
    <name type="scientific">Perkinsus olseni</name>
    <name type="common">Perkinsus atlanticus</name>
    <dbReference type="NCBI Taxonomy" id="32597"/>
    <lineage>
        <taxon>Eukaryota</taxon>
        <taxon>Sar</taxon>
        <taxon>Alveolata</taxon>
        <taxon>Perkinsozoa</taxon>
        <taxon>Perkinsea</taxon>
        <taxon>Perkinsida</taxon>
        <taxon>Perkinsidae</taxon>
        <taxon>Perkinsus</taxon>
    </lineage>
</organism>
<dbReference type="InterPro" id="IPR052054">
    <property type="entry name" value="Oxidative_DNA_repair_enzyme"/>
</dbReference>
<dbReference type="SMART" id="SM00478">
    <property type="entry name" value="ENDO3c"/>
    <property type="match status" value="1"/>
</dbReference>
<evidence type="ECO:0000256" key="9">
    <source>
        <dbReference type="ARBA" id="ARBA00044632"/>
    </source>
</evidence>
<comment type="caution">
    <text evidence="13">The sequence shown here is derived from an EMBL/GenBank/DDBJ whole genome shotgun (WGS) entry which is preliminary data.</text>
</comment>
<proteinExistence type="inferred from homology"/>
<gene>
    <name evidence="13" type="primary">OGG1_4</name>
    <name evidence="13" type="ORF">FOZ62_030798</name>
</gene>
<dbReference type="CDD" id="cd00056">
    <property type="entry name" value="ENDO3c"/>
    <property type="match status" value="1"/>
</dbReference>
<dbReference type="Pfam" id="PF00730">
    <property type="entry name" value="HhH-GPD"/>
    <property type="match status" value="1"/>
</dbReference>
<dbReference type="SUPFAM" id="SSF57903">
    <property type="entry name" value="FYVE/PHD zinc finger"/>
    <property type="match status" value="1"/>
</dbReference>
<name>A0A7J6TML8_PEROL</name>
<evidence type="ECO:0000256" key="10">
    <source>
        <dbReference type="SAM" id="Coils"/>
    </source>
</evidence>
<keyword evidence="8" id="KW-0326">Glycosidase</keyword>